<feature type="domain" description="Potassium channel" evidence="11">
    <location>
        <begin position="109"/>
        <end position="165"/>
    </location>
</feature>
<evidence type="ECO:0000313" key="13">
    <source>
        <dbReference type="WBParaSite" id="SVE_1644000.2"/>
    </source>
</evidence>
<evidence type="ECO:0000256" key="5">
    <source>
        <dbReference type="ARBA" id="ARBA00023065"/>
    </source>
</evidence>
<dbReference type="InterPro" id="IPR003280">
    <property type="entry name" value="2pore_dom_K_chnl"/>
</dbReference>
<evidence type="ECO:0000259" key="11">
    <source>
        <dbReference type="Pfam" id="PF07885"/>
    </source>
</evidence>
<dbReference type="InterPro" id="IPR013099">
    <property type="entry name" value="K_chnl_dom"/>
</dbReference>
<protein>
    <submittedName>
        <fullName evidence="13">Two pore domain potassium channel,Potassium channel domain</fullName>
    </submittedName>
</protein>
<keyword evidence="6 10" id="KW-0472">Membrane</keyword>
<feature type="transmembrane region" description="Helical" evidence="10">
    <location>
        <begin position="113"/>
        <end position="131"/>
    </location>
</feature>
<dbReference type="PANTHER" id="PTHR11003:SF330">
    <property type="entry name" value="POTASSIUM CHANNEL DOMAIN-CONTAINING PROTEIN"/>
    <property type="match status" value="1"/>
</dbReference>
<evidence type="ECO:0000256" key="9">
    <source>
        <dbReference type="SAM" id="Coils"/>
    </source>
</evidence>
<comment type="subcellular location">
    <subcellularLocation>
        <location evidence="1">Membrane</location>
        <topology evidence="1">Multi-pass membrane protein</topology>
    </subcellularLocation>
</comment>
<reference evidence="12" key="1">
    <citation type="submission" date="2014-07" db="EMBL/GenBank/DDBJ databases">
        <authorList>
            <person name="Martin A.A"/>
            <person name="De Silva N."/>
        </authorList>
    </citation>
    <scope>NUCLEOTIDE SEQUENCE</scope>
</reference>
<evidence type="ECO:0000256" key="6">
    <source>
        <dbReference type="ARBA" id="ARBA00023136"/>
    </source>
</evidence>
<dbReference type="Pfam" id="PF07885">
    <property type="entry name" value="Ion_trans_2"/>
    <property type="match status" value="1"/>
</dbReference>
<keyword evidence="9" id="KW-0175">Coiled coil</keyword>
<evidence type="ECO:0000256" key="8">
    <source>
        <dbReference type="RuleBase" id="RU003857"/>
    </source>
</evidence>
<keyword evidence="2 8" id="KW-0813">Transport</keyword>
<keyword evidence="5 8" id="KW-0406">Ion transport</keyword>
<dbReference type="GO" id="GO:0015271">
    <property type="term" value="F:outward rectifier potassium channel activity"/>
    <property type="evidence" value="ECO:0007669"/>
    <property type="project" value="TreeGrafter"/>
</dbReference>
<evidence type="ECO:0000256" key="10">
    <source>
        <dbReference type="SAM" id="Phobius"/>
    </source>
</evidence>
<dbReference type="GO" id="GO:0022841">
    <property type="term" value="F:potassium ion leak channel activity"/>
    <property type="evidence" value="ECO:0007669"/>
    <property type="project" value="TreeGrafter"/>
</dbReference>
<keyword evidence="7 8" id="KW-0407">Ion channel</keyword>
<evidence type="ECO:0000256" key="3">
    <source>
        <dbReference type="ARBA" id="ARBA00022692"/>
    </source>
</evidence>
<dbReference type="Proteomes" id="UP000035680">
    <property type="component" value="Unassembled WGS sequence"/>
</dbReference>
<feature type="transmembrane region" description="Helical" evidence="10">
    <location>
        <begin position="12"/>
        <end position="33"/>
    </location>
</feature>
<keyword evidence="12" id="KW-1185">Reference proteome</keyword>
<organism evidence="12 13">
    <name type="scientific">Strongyloides venezuelensis</name>
    <name type="common">Threadworm</name>
    <dbReference type="NCBI Taxonomy" id="75913"/>
    <lineage>
        <taxon>Eukaryota</taxon>
        <taxon>Metazoa</taxon>
        <taxon>Ecdysozoa</taxon>
        <taxon>Nematoda</taxon>
        <taxon>Chromadorea</taxon>
        <taxon>Rhabditida</taxon>
        <taxon>Tylenchina</taxon>
        <taxon>Panagrolaimomorpha</taxon>
        <taxon>Strongyloidoidea</taxon>
        <taxon>Strongyloididae</taxon>
        <taxon>Strongyloides</taxon>
    </lineage>
</organism>
<feature type="transmembrane region" description="Helical" evidence="10">
    <location>
        <begin position="211"/>
        <end position="231"/>
    </location>
</feature>
<dbReference type="GO" id="GO:0005886">
    <property type="term" value="C:plasma membrane"/>
    <property type="evidence" value="ECO:0007669"/>
    <property type="project" value="TreeGrafter"/>
</dbReference>
<comment type="similarity">
    <text evidence="8">Belongs to the two pore domain potassium channel (TC 1.A.1.8) family.</text>
</comment>
<dbReference type="GO" id="GO:0030322">
    <property type="term" value="P:stabilization of membrane potential"/>
    <property type="evidence" value="ECO:0007669"/>
    <property type="project" value="TreeGrafter"/>
</dbReference>
<evidence type="ECO:0000256" key="4">
    <source>
        <dbReference type="ARBA" id="ARBA00022989"/>
    </source>
</evidence>
<dbReference type="PRINTS" id="PR01333">
    <property type="entry name" value="2POREKCHANEL"/>
</dbReference>
<dbReference type="PANTHER" id="PTHR11003">
    <property type="entry name" value="POTASSIUM CHANNEL, SUBFAMILY K"/>
    <property type="match status" value="1"/>
</dbReference>
<evidence type="ECO:0000256" key="7">
    <source>
        <dbReference type="ARBA" id="ARBA00023303"/>
    </source>
</evidence>
<dbReference type="WBParaSite" id="SVE_1644000.2">
    <property type="protein sequence ID" value="SVE_1644000.2"/>
    <property type="gene ID" value="SVE_1644000"/>
</dbReference>
<proteinExistence type="inferred from homology"/>
<sequence length="351" mass="40759">MEIHTRSVQFRIYVYFIALGLYLAFGTVIFYILEHDASIERREIFATRCLAIKNKAINDLENEIRILENNNSLRNNDINAYSVNSPLHKNILKLLEKIDECHRNHNITNVKEINFYNAFSFVYSVSATLGYGDIEAQTIQGKIFFILFSMISIPLFITFYVDLTESFVGEVIETYYNIKLLLKNLGCSNRQKQIFYKKEIEIQKRKQLPKVIVSMTCLVTIFFLCSFNHFYQVKDIEEDESMLTSMSFVFESIALIGLGNNVPENTFAYLTKELPLLFIGVCFFGIYLNSTVNIARHMIPTILNKYRKNKSDDNSFDILDYILYQPKSKNLGILGDYRSDSYMNHTKGTLS</sequence>
<accession>A0A0K0FVS3</accession>
<reference evidence="13" key="2">
    <citation type="submission" date="2015-08" db="UniProtKB">
        <authorList>
            <consortium name="WormBaseParasite"/>
        </authorList>
    </citation>
    <scope>IDENTIFICATION</scope>
</reference>
<dbReference type="Gene3D" id="1.10.287.70">
    <property type="match status" value="1"/>
</dbReference>
<feature type="transmembrane region" description="Helical" evidence="10">
    <location>
        <begin position="274"/>
        <end position="295"/>
    </location>
</feature>
<evidence type="ECO:0000313" key="12">
    <source>
        <dbReference type="Proteomes" id="UP000035680"/>
    </source>
</evidence>
<keyword evidence="3 8" id="KW-0812">Transmembrane</keyword>
<keyword evidence="4 10" id="KW-1133">Transmembrane helix</keyword>
<name>A0A0K0FVS3_STRVS</name>
<dbReference type="STRING" id="75913.A0A0K0FVS3"/>
<dbReference type="AlphaFoldDB" id="A0A0K0FVS3"/>
<evidence type="ECO:0000256" key="1">
    <source>
        <dbReference type="ARBA" id="ARBA00004141"/>
    </source>
</evidence>
<dbReference type="SUPFAM" id="SSF81324">
    <property type="entry name" value="Voltage-gated potassium channels"/>
    <property type="match status" value="2"/>
</dbReference>
<feature type="coiled-coil region" evidence="9">
    <location>
        <begin position="50"/>
        <end position="77"/>
    </location>
</feature>
<feature type="transmembrane region" description="Helical" evidence="10">
    <location>
        <begin position="143"/>
        <end position="161"/>
    </location>
</feature>
<evidence type="ECO:0000256" key="2">
    <source>
        <dbReference type="ARBA" id="ARBA00022448"/>
    </source>
</evidence>